<gene>
    <name evidence="1" type="ORF">UFOVP923_42</name>
</gene>
<dbReference type="EMBL" id="LR796877">
    <property type="protein sequence ID" value="CAB4171998.1"/>
    <property type="molecule type" value="Genomic_DNA"/>
</dbReference>
<organism evidence="1">
    <name type="scientific">uncultured Caudovirales phage</name>
    <dbReference type="NCBI Taxonomy" id="2100421"/>
    <lineage>
        <taxon>Viruses</taxon>
        <taxon>Duplodnaviria</taxon>
        <taxon>Heunggongvirae</taxon>
        <taxon>Uroviricota</taxon>
        <taxon>Caudoviricetes</taxon>
        <taxon>Peduoviridae</taxon>
        <taxon>Maltschvirus</taxon>
        <taxon>Maltschvirus maltsch</taxon>
    </lineage>
</organism>
<accession>A0A6J5PSG8</accession>
<reference evidence="1" key="1">
    <citation type="submission" date="2020-05" db="EMBL/GenBank/DDBJ databases">
        <authorList>
            <person name="Chiriac C."/>
            <person name="Salcher M."/>
            <person name="Ghai R."/>
            <person name="Kavagutti S V."/>
        </authorList>
    </citation>
    <scope>NUCLEOTIDE SEQUENCE</scope>
</reference>
<evidence type="ECO:0000313" key="1">
    <source>
        <dbReference type="EMBL" id="CAB4171998.1"/>
    </source>
</evidence>
<protein>
    <submittedName>
        <fullName evidence="1">Uncharacterized protein</fullName>
    </submittedName>
</protein>
<name>A0A6J5PSG8_9CAUD</name>
<proteinExistence type="predicted"/>
<sequence>MGLYEYNCTECGKSCTAEGAQRRGDVCFKCHVRGINLGFTYGKDNFHGDTVRQKQDQMFADAKAKGMTIAPAKDYGF</sequence>